<comment type="pathway">
    <text evidence="2 11">Protein modification; protein glycosylation.</text>
</comment>
<reference evidence="12 13" key="1">
    <citation type="submission" date="2019-02" db="EMBL/GenBank/DDBJ databases">
        <title>Genome sequencing of the rare red list fungi Phellinidium pouzarii.</title>
        <authorList>
            <person name="Buettner E."/>
            <person name="Kellner H."/>
        </authorList>
    </citation>
    <scope>NUCLEOTIDE SEQUENCE [LARGE SCALE GENOMIC DNA]</scope>
    <source>
        <strain evidence="12 13">DSM 108285</strain>
    </source>
</reference>
<comment type="subcellular location">
    <subcellularLocation>
        <location evidence="1 11">Endoplasmic reticulum membrane</location>
        <topology evidence="1 11">Multi-pass membrane protein</topology>
    </subcellularLocation>
</comment>
<sequence>MAESAITFPAASLRTVSASSLKQRDIPRSSKLSHSELQTGKPSWWSLRDISSSEWDLLVFSTVLKVLLFPAYRSTDFEVHRNWLAITHSLPISKWYYDTTSEWTLDYPPFFAYFEWLLSVPASIVDKRMVDIYNINYDSWSVIIFQRSTVIVTELVLAAALLRFTRGVVDPSTQRIISTSLFLHPGFLIVDHIHFQYNGFMFGILLWSILSARNGNLLSCGFFFAVLLNFKHIYMYQAPAFFIYLLRAFCMSPQGELLFARFLSLSNIVIAVFVVSIGPFLLMGQLPQLASRLFPFKRGLNHAYWAPNAWALVTTLDRILLKYAKETGMDIALNAEALASASRGLIGDTVFAILPNVKPIHTFIITLAFQSIFLVKLWKTPTYKSFLCALTLCGYVSYMFGWHVHEKAILLVLVPLSLLAAENHALFRTFVLASVSGIYSLFPLLFKPAVRRVYE</sequence>
<gene>
    <name evidence="12" type="ORF">EW145_g3914</name>
</gene>
<proteinExistence type="inferred from homology"/>
<evidence type="ECO:0000256" key="6">
    <source>
        <dbReference type="ARBA" id="ARBA00022692"/>
    </source>
</evidence>
<name>A0A4S4L5X7_9AGAM</name>
<comment type="caution">
    <text evidence="12">The sequence shown here is derived from an EMBL/GenBank/DDBJ whole genome shotgun (WGS) entry which is preliminary data.</text>
</comment>
<evidence type="ECO:0000256" key="2">
    <source>
        <dbReference type="ARBA" id="ARBA00004922"/>
    </source>
</evidence>
<keyword evidence="8 11" id="KW-1133">Transmembrane helix</keyword>
<keyword evidence="5 11" id="KW-0808">Transferase</keyword>
<evidence type="ECO:0000313" key="13">
    <source>
        <dbReference type="Proteomes" id="UP000308199"/>
    </source>
</evidence>
<protein>
    <recommendedName>
        <fullName evidence="11">Alpha-1,3-glucosyltransferase</fullName>
        <ecNumber evidence="11">2.4.1.-</ecNumber>
    </recommendedName>
</protein>
<evidence type="ECO:0000256" key="7">
    <source>
        <dbReference type="ARBA" id="ARBA00022824"/>
    </source>
</evidence>
<dbReference type="EMBL" id="SGPK01000181">
    <property type="protein sequence ID" value="THH06697.1"/>
    <property type="molecule type" value="Genomic_DNA"/>
</dbReference>
<comment type="caution">
    <text evidence="11">Lacks conserved residue(s) required for the propagation of feature annotation.</text>
</comment>
<accession>A0A4S4L5X7</accession>
<evidence type="ECO:0000256" key="5">
    <source>
        <dbReference type="ARBA" id="ARBA00022679"/>
    </source>
</evidence>
<dbReference type="Proteomes" id="UP000308199">
    <property type="component" value="Unassembled WGS sequence"/>
</dbReference>
<feature type="transmembrane region" description="Helical" evidence="11">
    <location>
        <begin position="360"/>
        <end position="378"/>
    </location>
</feature>
<dbReference type="GO" id="GO:0005789">
    <property type="term" value="C:endoplasmic reticulum membrane"/>
    <property type="evidence" value="ECO:0007669"/>
    <property type="project" value="UniProtKB-SubCell"/>
</dbReference>
<evidence type="ECO:0000313" key="12">
    <source>
        <dbReference type="EMBL" id="THH06697.1"/>
    </source>
</evidence>
<evidence type="ECO:0000256" key="9">
    <source>
        <dbReference type="ARBA" id="ARBA00023136"/>
    </source>
</evidence>
<dbReference type="UniPathway" id="UPA00378"/>
<dbReference type="PANTHER" id="PTHR12413">
    <property type="entry name" value="DOLICHYL GLYCOSYLTRANSFERASE"/>
    <property type="match status" value="1"/>
</dbReference>
<feature type="transmembrane region" description="Helical" evidence="11">
    <location>
        <begin position="385"/>
        <end position="405"/>
    </location>
</feature>
<dbReference type="InterPro" id="IPR004856">
    <property type="entry name" value="Glyco_trans_ALG6/ALG8"/>
</dbReference>
<comment type="similarity">
    <text evidence="3 11">Belongs to the ALG6/ALG8 glucosyltransferase family.</text>
</comment>
<feature type="transmembrane region" description="Helical" evidence="11">
    <location>
        <begin position="425"/>
        <end position="446"/>
    </location>
</feature>
<keyword evidence="13" id="KW-1185">Reference proteome</keyword>
<feature type="transmembrane region" description="Helical" evidence="11">
    <location>
        <begin position="233"/>
        <end position="250"/>
    </location>
</feature>
<keyword evidence="7 11" id="KW-0256">Endoplasmic reticulum</keyword>
<evidence type="ECO:0000256" key="11">
    <source>
        <dbReference type="RuleBase" id="RU363110"/>
    </source>
</evidence>
<dbReference type="Pfam" id="PF03155">
    <property type="entry name" value="Alg6_Alg8"/>
    <property type="match status" value="1"/>
</dbReference>
<organism evidence="12 13">
    <name type="scientific">Phellinidium pouzarii</name>
    <dbReference type="NCBI Taxonomy" id="167371"/>
    <lineage>
        <taxon>Eukaryota</taxon>
        <taxon>Fungi</taxon>
        <taxon>Dikarya</taxon>
        <taxon>Basidiomycota</taxon>
        <taxon>Agaricomycotina</taxon>
        <taxon>Agaricomycetes</taxon>
        <taxon>Hymenochaetales</taxon>
        <taxon>Hymenochaetaceae</taxon>
        <taxon>Phellinidium</taxon>
    </lineage>
</organism>
<feature type="transmembrane region" description="Helical" evidence="11">
    <location>
        <begin position="262"/>
        <end position="282"/>
    </location>
</feature>
<keyword evidence="9 11" id="KW-0472">Membrane</keyword>
<dbReference type="EC" id="2.4.1.-" evidence="11"/>
<evidence type="ECO:0000256" key="3">
    <source>
        <dbReference type="ARBA" id="ARBA00008715"/>
    </source>
</evidence>
<evidence type="ECO:0000256" key="4">
    <source>
        <dbReference type="ARBA" id="ARBA00022676"/>
    </source>
</evidence>
<keyword evidence="4 11" id="KW-0328">Glycosyltransferase</keyword>
<dbReference type="PANTHER" id="PTHR12413:SF2">
    <property type="entry name" value="DOLICHYL PYROPHOSPHATE GLC1MAN9GLCNAC2 ALPHA-1,3-GLUCOSYLTRANSFERASE-RELATED"/>
    <property type="match status" value="1"/>
</dbReference>
<dbReference type="AlphaFoldDB" id="A0A4S4L5X7"/>
<evidence type="ECO:0000256" key="1">
    <source>
        <dbReference type="ARBA" id="ARBA00004477"/>
    </source>
</evidence>
<dbReference type="OrthoDB" id="1689333at2759"/>
<evidence type="ECO:0000256" key="10">
    <source>
        <dbReference type="ARBA" id="ARBA00047346"/>
    </source>
</evidence>
<dbReference type="GO" id="GO:0006487">
    <property type="term" value="P:protein N-linked glycosylation"/>
    <property type="evidence" value="ECO:0007669"/>
    <property type="project" value="TreeGrafter"/>
</dbReference>
<dbReference type="GO" id="GO:0042283">
    <property type="term" value="F:dolichyl pyrophosphate Glc1Man9GlcNAc2 alpha-1,3-glucosyltransferase activity"/>
    <property type="evidence" value="ECO:0007669"/>
    <property type="project" value="UniProtKB-EC"/>
</dbReference>
<evidence type="ECO:0000256" key="8">
    <source>
        <dbReference type="ARBA" id="ARBA00022989"/>
    </source>
</evidence>
<comment type="catalytic activity">
    <reaction evidence="10">
        <text>an alpha-D-Glc-(1-&gt;3)-alpha-D-Man-(1-&gt;2)-alpha-D-Man-(1-&gt;2)-alpha-D-Man-(1-&gt;3)-[alpha-D-Man-(1-&gt;2)-alpha-D-Man-(1-&gt;3)-[alpha-D-Man-(1-&gt;2)-alpha-D-Man-(1-&gt;6)]-alpha-D-Man-(1-&gt;6)]-beta-D-Man-(1-&gt;4)-beta-D-GlcNAc-(1-&gt;4)-alpha-D-GlcNAc-diphospho-di-trans,poly-cis-dolichol + a di-trans,poly-cis-dolichyl beta-D-glucosyl phosphate = an alpha-D-Glc-(1-&gt;3)-alpha-D-Glc-(1-&gt;3)-alpha-D-Man-(1-&gt;2)-alpha-D-Man-(1-&gt;2)-alpha-D-Man-(1-&gt;3)-[alpha-D-Man-(1-&gt;2)-alpha-D-Man-(1-&gt;3)-[alpha-D-Man-(1-&gt;2)-alpha-D-Man-(1-&gt;6)]-alpha-D-Man-(1-&gt;6)]-beta-D-Man-(1-&gt;4)-beta-D-GlcNAc-(1-&gt;4)-alpha-D-GlcNAc-diphospho-di-trans,poly-cis-dolichol + a di-trans,poly-cis-dolichyl phosphate + H(+)</text>
        <dbReference type="Rhea" id="RHEA:31307"/>
        <dbReference type="Rhea" id="RHEA-COMP:19498"/>
        <dbReference type="Rhea" id="RHEA-COMP:19502"/>
        <dbReference type="Rhea" id="RHEA-COMP:19521"/>
        <dbReference type="Rhea" id="RHEA-COMP:19522"/>
        <dbReference type="ChEBI" id="CHEBI:15378"/>
        <dbReference type="ChEBI" id="CHEBI:57525"/>
        <dbReference type="ChEBI" id="CHEBI:57683"/>
        <dbReference type="ChEBI" id="CHEBI:132521"/>
        <dbReference type="ChEBI" id="CHEBI:132522"/>
        <dbReference type="EC" id="2.4.1.265"/>
    </reaction>
    <physiologicalReaction direction="left-to-right" evidence="10">
        <dbReference type="Rhea" id="RHEA:31308"/>
    </physiologicalReaction>
</comment>
<keyword evidence="6 11" id="KW-0812">Transmembrane</keyword>